<dbReference type="PANTHER" id="PTHR36834">
    <property type="entry name" value="MEMBRANE PROTEIN-RELATED"/>
    <property type="match status" value="1"/>
</dbReference>
<dbReference type="AlphaFoldDB" id="A0A5S4T9Q5"/>
<evidence type="ECO:0000256" key="1">
    <source>
        <dbReference type="SAM" id="Phobius"/>
    </source>
</evidence>
<feature type="transmembrane region" description="Helical" evidence="1">
    <location>
        <begin position="16"/>
        <end position="36"/>
    </location>
</feature>
<keyword evidence="1" id="KW-1133">Transmembrane helix</keyword>
<feature type="transmembrane region" description="Helical" evidence="1">
    <location>
        <begin position="86"/>
        <end position="104"/>
    </location>
</feature>
<evidence type="ECO:0000259" key="2">
    <source>
        <dbReference type="Pfam" id="PF04892"/>
    </source>
</evidence>
<sequence length="171" mass="20176">MLKQVFNQEGLVRRKWRWFFLLVLAAYVLAIVLMCFTPQPNLFKGIQTPHVIEVGRLRFLVVPLNSLWSLPQLSTPLELSWVIGQNVMNVFLLYPLVFMIHCLWKNWHSPSKSLWLGFRISLIIELTQLLLDVLIDANRVFELDDLWTNSLGALLAFYSYRWLHHRLSRSL</sequence>
<dbReference type="InterPro" id="IPR006976">
    <property type="entry name" value="VanZ-like"/>
</dbReference>
<name>A0A5S4T9Q5_STRPY</name>
<protein>
    <submittedName>
        <fullName evidence="3">VanZ family protein</fullName>
    </submittedName>
</protein>
<comment type="caution">
    <text evidence="3">The sequence shown here is derived from an EMBL/GenBank/DDBJ whole genome shotgun (WGS) entry which is preliminary data.</text>
</comment>
<keyword evidence="1" id="KW-0812">Transmembrane</keyword>
<dbReference type="RefSeq" id="WP_012767302.1">
    <property type="nucleotide sequence ID" value="NZ_SJLI01000159.1"/>
</dbReference>
<dbReference type="PANTHER" id="PTHR36834:SF2">
    <property type="entry name" value="MEMBRANE PROTEIN"/>
    <property type="match status" value="1"/>
</dbReference>
<feature type="domain" description="VanZ-like" evidence="2">
    <location>
        <begin position="25"/>
        <end position="163"/>
    </location>
</feature>
<dbReference type="Proteomes" id="UP000325300">
    <property type="component" value="Unassembled WGS sequence"/>
</dbReference>
<reference evidence="3 4" key="1">
    <citation type="submission" date="2019-02" db="EMBL/GenBank/DDBJ databases">
        <title>Novel genomic isolates of S. pyogenes and S. dysgalactiae subsp. equisimilis associated to necrotising fasciitis (NSTI).</title>
        <authorList>
            <person name="Barrantes I."/>
        </authorList>
    </citation>
    <scope>NUCLEOTIDE SEQUENCE [LARGE SCALE GENOMIC DNA]</scope>
    <source>
        <strain evidence="3 4">SPY5003</strain>
    </source>
</reference>
<dbReference type="GeneID" id="83690255"/>
<keyword evidence="1" id="KW-0472">Membrane</keyword>
<evidence type="ECO:0000313" key="3">
    <source>
        <dbReference type="EMBL" id="TYK92748.1"/>
    </source>
</evidence>
<dbReference type="Pfam" id="PF04892">
    <property type="entry name" value="VanZ"/>
    <property type="match status" value="1"/>
</dbReference>
<accession>A0A5S4T9Q5</accession>
<proteinExistence type="predicted"/>
<dbReference type="EMBL" id="SJLI01000159">
    <property type="protein sequence ID" value="TYK92748.1"/>
    <property type="molecule type" value="Genomic_DNA"/>
</dbReference>
<organism evidence="3 4">
    <name type="scientific">Streptococcus pyogenes</name>
    <dbReference type="NCBI Taxonomy" id="1314"/>
    <lineage>
        <taxon>Bacteria</taxon>
        <taxon>Bacillati</taxon>
        <taxon>Bacillota</taxon>
        <taxon>Bacilli</taxon>
        <taxon>Lactobacillales</taxon>
        <taxon>Streptococcaceae</taxon>
        <taxon>Streptococcus</taxon>
    </lineage>
</organism>
<evidence type="ECO:0000313" key="4">
    <source>
        <dbReference type="Proteomes" id="UP000325300"/>
    </source>
</evidence>
<dbReference type="InterPro" id="IPR053150">
    <property type="entry name" value="Teicoplanin_resist-assoc"/>
</dbReference>
<gene>
    <name evidence="3" type="ORF">E0F67_09880</name>
</gene>